<reference evidence="2" key="1">
    <citation type="submission" date="2021-01" db="EMBL/GenBank/DDBJ databases">
        <authorList>
            <person name="Corre E."/>
            <person name="Pelletier E."/>
            <person name="Niang G."/>
            <person name="Scheremetjew M."/>
            <person name="Finn R."/>
            <person name="Kale V."/>
            <person name="Holt S."/>
            <person name="Cochrane G."/>
            <person name="Meng A."/>
            <person name="Brown T."/>
            <person name="Cohen L."/>
        </authorList>
    </citation>
    <scope>NUCLEOTIDE SEQUENCE</scope>
    <source>
        <strain evidence="2">WS</strain>
    </source>
</reference>
<proteinExistence type="predicted"/>
<feature type="compositionally biased region" description="Basic and acidic residues" evidence="1">
    <location>
        <begin position="131"/>
        <end position="145"/>
    </location>
</feature>
<feature type="region of interest" description="Disordered" evidence="1">
    <location>
        <begin position="125"/>
        <end position="145"/>
    </location>
</feature>
<accession>A0A7S1KKN5</accession>
<organism evidence="2">
    <name type="scientific">Percolomonas cosmopolitus</name>
    <dbReference type="NCBI Taxonomy" id="63605"/>
    <lineage>
        <taxon>Eukaryota</taxon>
        <taxon>Discoba</taxon>
        <taxon>Heterolobosea</taxon>
        <taxon>Tetramitia</taxon>
        <taxon>Eutetramitia</taxon>
        <taxon>Percolomonadidae</taxon>
        <taxon>Percolomonas</taxon>
    </lineage>
</organism>
<evidence type="ECO:0000313" key="2">
    <source>
        <dbReference type="EMBL" id="CAD9076787.1"/>
    </source>
</evidence>
<protein>
    <submittedName>
        <fullName evidence="2">Uncharacterized protein</fullName>
    </submittedName>
</protein>
<name>A0A7S1KKN5_9EUKA</name>
<dbReference type="EMBL" id="HBGD01000022">
    <property type="protein sequence ID" value="CAD9076787.1"/>
    <property type="molecule type" value="Transcribed_RNA"/>
</dbReference>
<evidence type="ECO:0000256" key="1">
    <source>
        <dbReference type="SAM" id="MobiDB-lite"/>
    </source>
</evidence>
<sequence>MFIFWRFCSKGLFVVHLLVFTYTRKWLHHSEFAFLWPFFRVSRTVHDSQTSWTIHLFWPMIKIQFGAKRGIRVFPFVSASHNPQKTESTGSMFCGLVGFWKRDVVLSIWCLPVFFLRRTLRTNSSSSGTRKVADDPVGKIPSHDIQHDTTATTPPQFHLHTVQLLIVGIYFNWVKNETFQFLVPLFLIYYENTRGKCMRCCTLIAGWMKILQGKEQRHYLWLFPLAFFQVISSTRSTNPQQDTDDSRPISQILAHRGCFVGVFWNWERDKSVQCFAAPLLTYYENTTKKCTRLVSPLAGWIKILHSNSETHHYVWVVPITWFHYIDSSKSKHRGIALGVLWSWKEDCSRVIFVPFVLTYLYHNLKEPTYKTVCVLPFFVCHVSPYGNTLWVAGYIKQERYISENVSTGLFPLFYQQTGPNHKKLILPFLFWTEYSVCNPTKAGNDPVHEDSEMMIRVRLLLSWVSLKHRTNHQQPDLSTHDTSIFLLPLLFSYHSVKNHNQAWCNWHSPVYISRKDIVNKRHLRIFVPLITVIYTDDLSDKYIFFSPLTKIFNNKTTRKKYMLLGLVYRCIDLEADSYYLRILPLIWYHRHGKTKRTSLIVFPFFMGRKSKANTEVLICLLSGYSFTAESQETFVFMSTFFIRHHKNYVTVFGNPLVVLPWINFELRDTSFQLGFVALCHYSHTHSKKGTLKRRKIYLLPFFYYSMDGNHSSTLFILFVVFAKYSAWNTLVCTLLHIDHWVWDYGKNSTKIPKRRVRIFLWGLCTHIQKFRPFTMSVFWMGPFIRVFRKNGNTITVLLPLFVRYCSSSSGNVTTLILPLIQHSYHCERTSFSFMLILYYNRALRTRTRQLSAFWVPFFGPLIHAGIATNVGPRKYSVCRRTLDIYVWPLFCYTRHTWTLALSEVSWKEDQNVSGNLTTFFTAFYIVRGFGLVHANFNYPNHHREFYILPLIYVIMNDSWKNLTQSRELKYSRFVSLLWMIHPRISLLFFLLRDDYKSNSRKWVLSLMPLIYVSRLIRRSASREWKSSTCTIFTFFWLLHPKMALLGTLTKRGSLSLLDGDGNTQQAMIKRHIVYLGFLFYCDFCAHPREGRSIRLRSLWCIDSSWSLLQFSLRSVGGAAQFHGTLFPIWFIQKNLSSFRITWISLGLKRRSLGEFGYHRTPDGTHYTFRLTCLWKARVKRYLDGRVEPSLAVVYPFVSKWALAMISYTTSSPSNNQPVKILTIRAQFLMRMTWRKSPSENEVNLSILYLLHRYHNWCLVRFVWFFQQPVSKVRTKLSILLLLNATYRTTELVRITFFWIFFHWLSLFRYSKHITPHRHIKFGVFPFFRYDRLSGEYSKWCFLPLVPVKYSFLASVCAYEKHVSMQGVRDEEGTEDKSTREESKVFRFLYRVIRFESEGKSSRIEANPIIFYDKSEHYSVMYLLGGCVGRERRRHRKRTRFCCCVYV</sequence>
<gene>
    <name evidence="2" type="ORF">PCOS0759_LOCUS18</name>
</gene>